<dbReference type="Proteomes" id="UP000271974">
    <property type="component" value="Unassembled WGS sequence"/>
</dbReference>
<dbReference type="SUPFAM" id="SSF109604">
    <property type="entry name" value="HD-domain/PDEase-like"/>
    <property type="match status" value="1"/>
</dbReference>
<evidence type="ECO:0000313" key="2">
    <source>
        <dbReference type="Proteomes" id="UP000271974"/>
    </source>
</evidence>
<keyword evidence="2" id="KW-1185">Reference proteome</keyword>
<dbReference type="InterPro" id="IPR009218">
    <property type="entry name" value="HD_phosphohydro"/>
</dbReference>
<dbReference type="PANTHER" id="PTHR21174:SF0">
    <property type="entry name" value="HD PHOSPHOHYDROLASE FAMILY PROTEIN-RELATED"/>
    <property type="match status" value="1"/>
</dbReference>
<comment type="caution">
    <text evidence="1">The sequence shown here is derived from an EMBL/GenBank/DDBJ whole genome shotgun (WGS) entry which is preliminary data.</text>
</comment>
<protein>
    <recommendedName>
        <fullName evidence="3">HD domain-containing protein</fullName>
    </recommendedName>
</protein>
<evidence type="ECO:0000313" key="1">
    <source>
        <dbReference type="EMBL" id="RUS83820.1"/>
    </source>
</evidence>
<dbReference type="AlphaFoldDB" id="A0A3S1BAM7"/>
<organism evidence="1 2">
    <name type="scientific">Elysia chlorotica</name>
    <name type="common">Eastern emerald elysia</name>
    <name type="synonym">Sea slug</name>
    <dbReference type="NCBI Taxonomy" id="188477"/>
    <lineage>
        <taxon>Eukaryota</taxon>
        <taxon>Metazoa</taxon>
        <taxon>Spiralia</taxon>
        <taxon>Lophotrochozoa</taxon>
        <taxon>Mollusca</taxon>
        <taxon>Gastropoda</taxon>
        <taxon>Heterobranchia</taxon>
        <taxon>Euthyneura</taxon>
        <taxon>Panpulmonata</taxon>
        <taxon>Sacoglossa</taxon>
        <taxon>Placobranchoidea</taxon>
        <taxon>Plakobranchidae</taxon>
        <taxon>Elysia</taxon>
    </lineage>
</organism>
<dbReference type="EMBL" id="RQTK01000229">
    <property type="protein sequence ID" value="RUS83820.1"/>
    <property type="molecule type" value="Genomic_DNA"/>
</dbReference>
<dbReference type="PIRSF" id="PIRSF035170">
    <property type="entry name" value="HD_phosphohydro"/>
    <property type="match status" value="1"/>
</dbReference>
<dbReference type="Gene3D" id="1.10.472.50">
    <property type="entry name" value="HD-domain/PDEase-like"/>
    <property type="match status" value="1"/>
</dbReference>
<evidence type="ECO:0008006" key="3">
    <source>
        <dbReference type="Google" id="ProtNLM"/>
    </source>
</evidence>
<name>A0A3S1BAM7_ELYCH</name>
<sequence length="223" mass="26146">METIRSVHKDWTCLMTNIGAPGTVSRDWWDIISRRYGEEWRFYHTLSHIHHMLQLYHQWKERIAECSVVALAIFFHDVVYDPQAKNNETQSIALFEKFALDAQLEDDIVSRVSHLIKCTISHVIDSDTDDLDLSLFLDFDLAVLGQDSRSYKRYAEAIRKEYIHVDDKSYRKGRTKVLRSLLDSPSLFASEEFRAEYEEKARANMLEEIDFLATETSNLLQMC</sequence>
<accession>A0A3S1BAM7</accession>
<dbReference type="PANTHER" id="PTHR21174">
    <property type="match status" value="1"/>
</dbReference>
<reference evidence="1 2" key="1">
    <citation type="submission" date="2019-01" db="EMBL/GenBank/DDBJ databases">
        <title>A draft genome assembly of the solar-powered sea slug Elysia chlorotica.</title>
        <authorList>
            <person name="Cai H."/>
            <person name="Li Q."/>
            <person name="Fang X."/>
            <person name="Li J."/>
            <person name="Curtis N.E."/>
            <person name="Altenburger A."/>
            <person name="Shibata T."/>
            <person name="Feng M."/>
            <person name="Maeda T."/>
            <person name="Schwartz J.A."/>
            <person name="Shigenobu S."/>
            <person name="Lundholm N."/>
            <person name="Nishiyama T."/>
            <person name="Yang H."/>
            <person name="Hasebe M."/>
            <person name="Li S."/>
            <person name="Pierce S.K."/>
            <person name="Wang J."/>
        </authorList>
    </citation>
    <scope>NUCLEOTIDE SEQUENCE [LARGE SCALE GENOMIC DNA]</scope>
    <source>
        <strain evidence="1">EC2010</strain>
        <tissue evidence="1">Whole organism of an adult</tissue>
    </source>
</reference>
<dbReference type="OrthoDB" id="330671at2759"/>
<gene>
    <name evidence="1" type="ORF">EGW08_008432</name>
</gene>
<proteinExistence type="predicted"/>